<comment type="caution">
    <text evidence="2">The sequence shown here is derived from an EMBL/GenBank/DDBJ whole genome shotgun (WGS) entry which is preliminary data.</text>
</comment>
<organism evidence="2 3">
    <name type="scientific">Sutterella massiliensis</name>
    <dbReference type="NCBI Taxonomy" id="1816689"/>
    <lineage>
        <taxon>Bacteria</taxon>
        <taxon>Pseudomonadati</taxon>
        <taxon>Pseudomonadota</taxon>
        <taxon>Betaproteobacteria</taxon>
        <taxon>Burkholderiales</taxon>
        <taxon>Sutterellaceae</taxon>
        <taxon>Sutterella</taxon>
    </lineage>
</organism>
<accession>A0ABS2DSG7</accession>
<dbReference type="EMBL" id="JACJJC010000009">
    <property type="protein sequence ID" value="MBM6704257.1"/>
    <property type="molecule type" value="Genomic_DNA"/>
</dbReference>
<keyword evidence="3" id="KW-1185">Reference proteome</keyword>
<protein>
    <submittedName>
        <fullName evidence="2">Uncharacterized protein</fullName>
    </submittedName>
</protein>
<sequence>MEDDFDDLMDDGDPEMTEDERWEEEYGTRQDWLEDKDSPMAKSFTDAYKAFLANDCIGILSYEEAKEEYKRQSGRPPELIEECPEIEWVERQRQEIREWLKSVKATPEQVAEMEVYIRKNLPFEPWLQMAY</sequence>
<dbReference type="RefSeq" id="WP_205102786.1">
    <property type="nucleotide sequence ID" value="NZ_JACJJC010000009.1"/>
</dbReference>
<name>A0ABS2DSG7_9BURK</name>
<proteinExistence type="predicted"/>
<feature type="compositionally biased region" description="Acidic residues" evidence="1">
    <location>
        <begin position="1"/>
        <end position="23"/>
    </location>
</feature>
<dbReference type="Proteomes" id="UP000715095">
    <property type="component" value="Unassembled WGS sequence"/>
</dbReference>
<reference evidence="2 3" key="1">
    <citation type="journal article" date="2021" name="Sci. Rep.">
        <title>The distribution of antibiotic resistance genes in chicken gut microbiota commensals.</title>
        <authorList>
            <person name="Juricova H."/>
            <person name="Matiasovicova J."/>
            <person name="Kubasova T."/>
            <person name="Cejkova D."/>
            <person name="Rychlik I."/>
        </authorList>
    </citation>
    <scope>NUCLEOTIDE SEQUENCE [LARGE SCALE GENOMIC DNA]</scope>
    <source>
        <strain evidence="2 3">An829</strain>
    </source>
</reference>
<feature type="region of interest" description="Disordered" evidence="1">
    <location>
        <begin position="1"/>
        <end position="27"/>
    </location>
</feature>
<evidence type="ECO:0000256" key="1">
    <source>
        <dbReference type="SAM" id="MobiDB-lite"/>
    </source>
</evidence>
<evidence type="ECO:0000313" key="3">
    <source>
        <dbReference type="Proteomes" id="UP000715095"/>
    </source>
</evidence>
<gene>
    <name evidence="2" type="ORF">H6A60_07150</name>
</gene>
<evidence type="ECO:0000313" key="2">
    <source>
        <dbReference type="EMBL" id="MBM6704257.1"/>
    </source>
</evidence>